<sequence>MITIVGIGPGDTNLLINEARQALSSADTVYGSNRQLQEIANLTTATPILLPRKLADLTNIPHQDKNVVILASGDPLLYGIGNWAIANFSEDIRVIPGISAIQMMFHKIKLPMNDCFITSSHGKTPNFDFLLQHEKVAMVTDTIIGPYEIAAEILKRNLNKIIFIGENLSAKEERIHKLRPAEVAKKYEMNVVVIVDER</sequence>
<feature type="domain" description="Tetrapyrrole methylase" evidence="6">
    <location>
        <begin position="1"/>
        <end position="178"/>
    </location>
</feature>
<dbReference type="InterPro" id="IPR000878">
    <property type="entry name" value="4pyrrol_Mease"/>
</dbReference>
<organism evidence="7 8">
    <name type="scientific">Listeria welshimeri</name>
    <dbReference type="NCBI Taxonomy" id="1643"/>
    <lineage>
        <taxon>Bacteria</taxon>
        <taxon>Bacillati</taxon>
        <taxon>Bacillota</taxon>
        <taxon>Bacilli</taxon>
        <taxon>Bacillales</taxon>
        <taxon>Listeriaceae</taxon>
        <taxon>Listeria</taxon>
    </lineage>
</organism>
<dbReference type="CDD" id="cd11644">
    <property type="entry name" value="Precorrin-6Y-MT"/>
    <property type="match status" value="1"/>
</dbReference>
<keyword evidence="5" id="KW-0949">S-adenosyl-L-methionine</keyword>
<dbReference type="SUPFAM" id="SSF53790">
    <property type="entry name" value="Tetrapyrrole methylase"/>
    <property type="match status" value="1"/>
</dbReference>
<evidence type="ECO:0000256" key="3">
    <source>
        <dbReference type="ARBA" id="ARBA00022603"/>
    </source>
</evidence>
<evidence type="ECO:0000313" key="7">
    <source>
        <dbReference type="EMBL" id="MBC1323113.1"/>
    </source>
</evidence>
<dbReference type="UniPathway" id="UPA00148"/>
<evidence type="ECO:0000256" key="4">
    <source>
        <dbReference type="ARBA" id="ARBA00022679"/>
    </source>
</evidence>
<dbReference type="NCBIfam" id="TIGR02467">
    <property type="entry name" value="CbiE"/>
    <property type="match status" value="1"/>
</dbReference>
<protein>
    <submittedName>
        <fullName evidence="7">Cobalt-precorrin-7 (C(5))-methyltransferase</fullName>
        <ecNumber evidence="7">2.1.1.289</ecNumber>
    </submittedName>
</protein>
<keyword evidence="3 7" id="KW-0489">Methyltransferase</keyword>
<comment type="caution">
    <text evidence="7">The sequence shown here is derived from an EMBL/GenBank/DDBJ whole genome shotgun (WGS) entry which is preliminary data.</text>
</comment>
<keyword evidence="2" id="KW-0169">Cobalamin biosynthesis</keyword>
<dbReference type="InterPro" id="IPR014776">
    <property type="entry name" value="4pyrrole_Mease_sub2"/>
</dbReference>
<comment type="pathway">
    <text evidence="1">Cofactor biosynthesis; adenosylcobalamin biosynthesis.</text>
</comment>
<gene>
    <name evidence="7" type="ORF">HB853_09165</name>
</gene>
<dbReference type="InterPro" id="IPR014777">
    <property type="entry name" value="4pyrrole_Mease_sub1"/>
</dbReference>
<evidence type="ECO:0000256" key="1">
    <source>
        <dbReference type="ARBA" id="ARBA00004953"/>
    </source>
</evidence>
<dbReference type="GO" id="GO:0008276">
    <property type="term" value="F:protein methyltransferase activity"/>
    <property type="evidence" value="ECO:0007669"/>
    <property type="project" value="InterPro"/>
</dbReference>
<dbReference type="EC" id="2.1.1.289" evidence="7"/>
<dbReference type="PANTHER" id="PTHR43182">
    <property type="entry name" value="COBALT-PRECORRIN-6B C(15)-METHYLTRANSFERASE (DECARBOXYLATING)"/>
    <property type="match status" value="1"/>
</dbReference>
<evidence type="ECO:0000256" key="2">
    <source>
        <dbReference type="ARBA" id="ARBA00022573"/>
    </source>
</evidence>
<dbReference type="AlphaFoldDB" id="A0A7X0W614"/>
<dbReference type="InterPro" id="IPR012818">
    <property type="entry name" value="CbiE"/>
</dbReference>
<evidence type="ECO:0000259" key="6">
    <source>
        <dbReference type="Pfam" id="PF00590"/>
    </source>
</evidence>
<dbReference type="Gene3D" id="3.30.950.10">
    <property type="entry name" value="Methyltransferase, Cobalt-precorrin-4 Transmethylase, Domain 2"/>
    <property type="match status" value="1"/>
</dbReference>
<dbReference type="PANTHER" id="PTHR43182:SF1">
    <property type="entry name" value="COBALT-PRECORRIN-7 C(5)-METHYLTRANSFERASE"/>
    <property type="match status" value="1"/>
</dbReference>
<dbReference type="InterPro" id="IPR035996">
    <property type="entry name" value="4pyrrol_Methylase_sf"/>
</dbReference>
<accession>A0A7X0W614</accession>
<evidence type="ECO:0000313" key="8">
    <source>
        <dbReference type="Proteomes" id="UP000522007"/>
    </source>
</evidence>
<reference evidence="7 8" key="1">
    <citation type="submission" date="2020-03" db="EMBL/GenBank/DDBJ databases">
        <title>Soil Listeria distribution.</title>
        <authorList>
            <person name="Liao J."/>
            <person name="Wiedmann M."/>
        </authorList>
    </citation>
    <scope>NUCLEOTIDE SEQUENCE [LARGE SCALE GENOMIC DNA]</scope>
    <source>
        <strain evidence="7 8">FSL L7-1829</strain>
    </source>
</reference>
<dbReference type="EMBL" id="JAAROP010000008">
    <property type="protein sequence ID" value="MBC1323113.1"/>
    <property type="molecule type" value="Genomic_DNA"/>
</dbReference>
<dbReference type="Pfam" id="PF00590">
    <property type="entry name" value="TP_methylase"/>
    <property type="match status" value="1"/>
</dbReference>
<dbReference type="Gene3D" id="3.40.1010.10">
    <property type="entry name" value="Cobalt-precorrin-4 Transmethylase, Domain 1"/>
    <property type="match status" value="1"/>
</dbReference>
<dbReference type="Proteomes" id="UP000522007">
    <property type="component" value="Unassembled WGS sequence"/>
</dbReference>
<dbReference type="NCBIfam" id="NF004456">
    <property type="entry name" value="PRK05787.1-4"/>
    <property type="match status" value="1"/>
</dbReference>
<dbReference type="GO" id="GO:0032259">
    <property type="term" value="P:methylation"/>
    <property type="evidence" value="ECO:0007669"/>
    <property type="project" value="UniProtKB-KW"/>
</dbReference>
<evidence type="ECO:0000256" key="5">
    <source>
        <dbReference type="ARBA" id="ARBA00022691"/>
    </source>
</evidence>
<dbReference type="GO" id="GO:0009236">
    <property type="term" value="P:cobalamin biosynthetic process"/>
    <property type="evidence" value="ECO:0007669"/>
    <property type="project" value="UniProtKB-UniPathway"/>
</dbReference>
<keyword evidence="4 7" id="KW-0808">Transferase</keyword>
<name>A0A7X0W614_LISWE</name>
<dbReference type="InterPro" id="IPR050714">
    <property type="entry name" value="Cobalamin_biosynth_MTase"/>
</dbReference>
<proteinExistence type="predicted"/>